<accession>A0ABW6XLL3</accession>
<name>A0ABW6XLL3_9ACTN</name>
<evidence type="ECO:0000313" key="3">
    <source>
        <dbReference type="EMBL" id="MFF5918375.1"/>
    </source>
</evidence>
<dbReference type="Proteomes" id="UP001602370">
    <property type="component" value="Unassembled WGS sequence"/>
</dbReference>
<reference evidence="3 4" key="1">
    <citation type="submission" date="2024-10" db="EMBL/GenBank/DDBJ databases">
        <title>The Natural Products Discovery Center: Release of the First 8490 Sequenced Strains for Exploring Actinobacteria Biosynthetic Diversity.</title>
        <authorList>
            <person name="Kalkreuter E."/>
            <person name="Kautsar S.A."/>
            <person name="Yang D."/>
            <person name="Bader C.D."/>
            <person name="Teijaro C.N."/>
            <person name="Fluegel L."/>
            <person name="Davis C.M."/>
            <person name="Simpson J.R."/>
            <person name="Lauterbach L."/>
            <person name="Steele A.D."/>
            <person name="Gui C."/>
            <person name="Meng S."/>
            <person name="Li G."/>
            <person name="Viehrig K."/>
            <person name="Ye F."/>
            <person name="Su P."/>
            <person name="Kiefer A.F."/>
            <person name="Nichols A."/>
            <person name="Cepeda A.J."/>
            <person name="Yan W."/>
            <person name="Fan B."/>
            <person name="Jiang Y."/>
            <person name="Adhikari A."/>
            <person name="Zheng C.-J."/>
            <person name="Schuster L."/>
            <person name="Cowan T.M."/>
            <person name="Smanski M.J."/>
            <person name="Chevrette M.G."/>
            <person name="De Carvalho L.P.S."/>
            <person name="Shen B."/>
        </authorList>
    </citation>
    <scope>NUCLEOTIDE SEQUENCE [LARGE SCALE GENOMIC DNA]</scope>
    <source>
        <strain evidence="3 4">NPDC012605</strain>
    </source>
</reference>
<dbReference type="SUPFAM" id="SSF54001">
    <property type="entry name" value="Cysteine proteinases"/>
    <property type="match status" value="1"/>
</dbReference>
<evidence type="ECO:0000313" key="4">
    <source>
        <dbReference type="Proteomes" id="UP001602370"/>
    </source>
</evidence>
<comment type="caution">
    <text evidence="3">The sequence shown here is derived from an EMBL/GenBank/DDBJ whole genome shotgun (WGS) entry which is preliminary data.</text>
</comment>
<dbReference type="InterPro" id="IPR038765">
    <property type="entry name" value="Papain-like_cys_pep_sf"/>
</dbReference>
<feature type="region of interest" description="Disordered" evidence="1">
    <location>
        <begin position="1"/>
        <end position="30"/>
    </location>
</feature>
<feature type="compositionally biased region" description="Gly residues" evidence="1">
    <location>
        <begin position="256"/>
        <end position="272"/>
    </location>
</feature>
<feature type="region of interest" description="Disordered" evidence="1">
    <location>
        <begin position="256"/>
        <end position="280"/>
    </location>
</feature>
<protein>
    <submittedName>
        <fullName evidence="3">Transglutaminase domain-containing protein</fullName>
    </submittedName>
</protein>
<dbReference type="EMBL" id="JBIBDZ010000002">
    <property type="protein sequence ID" value="MFF5918375.1"/>
    <property type="molecule type" value="Genomic_DNA"/>
</dbReference>
<organism evidence="3 4">
    <name type="scientific">Streptomyces flavochromogenes</name>
    <dbReference type="NCBI Taxonomy" id="68199"/>
    <lineage>
        <taxon>Bacteria</taxon>
        <taxon>Bacillati</taxon>
        <taxon>Actinomycetota</taxon>
        <taxon>Actinomycetes</taxon>
        <taxon>Kitasatosporales</taxon>
        <taxon>Streptomycetaceae</taxon>
        <taxon>Streptomyces</taxon>
    </lineage>
</organism>
<gene>
    <name evidence="3" type="ORF">ACFY8C_08515</name>
</gene>
<feature type="domain" description="Transglutaminase-like" evidence="2">
    <location>
        <begin position="54"/>
        <end position="157"/>
    </location>
</feature>
<sequence length="280" mass="29634">MTSRLLMPFRTAGAGPAPDAETAGSTRPTPILDLAHPRVAALVTRVRRVADERGATTDRDRLRTAHGIIAATVRPVYSVEDLRRVSRTLRLGRGSCSQRMAVLEAVARSLGVPTRVRGLLVDGAFWYPRFPRLRPFVPEEVLLAWPEFLLDDTWVPVAELFANRAETGPAPADAFTNDGAETLFEAVARTTVDWDAPAACAGSAPCDLSAHLRTDLGRFTSRDELFARHGQTLCLPARTLAEPLLGRWSAGMGAGAEAGAGAGAGDGAGGDTGARSPSAA</sequence>
<dbReference type="Pfam" id="PF01841">
    <property type="entry name" value="Transglut_core"/>
    <property type="match status" value="1"/>
</dbReference>
<dbReference type="RefSeq" id="WP_388305930.1">
    <property type="nucleotide sequence ID" value="NZ_JBIBDZ010000002.1"/>
</dbReference>
<evidence type="ECO:0000259" key="2">
    <source>
        <dbReference type="Pfam" id="PF01841"/>
    </source>
</evidence>
<dbReference type="Gene3D" id="3.10.620.30">
    <property type="match status" value="1"/>
</dbReference>
<keyword evidence="4" id="KW-1185">Reference proteome</keyword>
<evidence type="ECO:0000256" key="1">
    <source>
        <dbReference type="SAM" id="MobiDB-lite"/>
    </source>
</evidence>
<dbReference type="InterPro" id="IPR002931">
    <property type="entry name" value="Transglutaminase-like"/>
</dbReference>
<proteinExistence type="predicted"/>